<feature type="transmembrane region" description="Helical" evidence="1">
    <location>
        <begin position="271"/>
        <end position="295"/>
    </location>
</feature>
<proteinExistence type="predicted"/>
<protein>
    <recommendedName>
        <fullName evidence="4">OpgC protein</fullName>
    </recommendedName>
</protein>
<dbReference type="EMBL" id="WURB01000006">
    <property type="protein sequence ID" value="MXQ12057.1"/>
    <property type="molecule type" value="Genomic_DNA"/>
</dbReference>
<dbReference type="Proteomes" id="UP000436483">
    <property type="component" value="Unassembled WGS sequence"/>
</dbReference>
<feature type="transmembrane region" description="Helical" evidence="1">
    <location>
        <begin position="83"/>
        <end position="102"/>
    </location>
</feature>
<dbReference type="PANTHER" id="PTHR38592:SF3">
    <property type="entry name" value="BLL4819 PROTEIN"/>
    <property type="match status" value="1"/>
</dbReference>
<dbReference type="RefSeq" id="WP_160884635.1">
    <property type="nucleotide sequence ID" value="NZ_WURB01000006.1"/>
</dbReference>
<organism evidence="2 3">
    <name type="scientific">Microvirga makkahensis</name>
    <dbReference type="NCBI Taxonomy" id="1128670"/>
    <lineage>
        <taxon>Bacteria</taxon>
        <taxon>Pseudomonadati</taxon>
        <taxon>Pseudomonadota</taxon>
        <taxon>Alphaproteobacteria</taxon>
        <taxon>Hyphomicrobiales</taxon>
        <taxon>Methylobacteriaceae</taxon>
        <taxon>Microvirga</taxon>
    </lineage>
</organism>
<dbReference type="InterPro" id="IPR014550">
    <property type="entry name" value="UCP028704_OpgC"/>
</dbReference>
<feature type="transmembrane region" description="Helical" evidence="1">
    <location>
        <begin position="166"/>
        <end position="187"/>
    </location>
</feature>
<feature type="transmembrane region" description="Helical" evidence="1">
    <location>
        <begin position="12"/>
        <end position="31"/>
    </location>
</feature>
<dbReference type="PANTHER" id="PTHR38592">
    <property type="entry name" value="BLL4819 PROTEIN"/>
    <property type="match status" value="1"/>
</dbReference>
<evidence type="ECO:0000313" key="2">
    <source>
        <dbReference type="EMBL" id="MXQ12057.1"/>
    </source>
</evidence>
<name>A0A7X3MRT6_9HYPH</name>
<keyword evidence="1" id="KW-0472">Membrane</keyword>
<reference evidence="2 3" key="2">
    <citation type="submission" date="2020-01" db="EMBL/GenBank/DDBJ databases">
        <title>Microvirga sp. nov., an arsenate reduction bacterium isolated from Tibet hotspring sediments.</title>
        <authorList>
            <person name="Xian W.-D."/>
            <person name="Li W.-J."/>
        </authorList>
    </citation>
    <scope>NUCLEOTIDE SEQUENCE [LARGE SCALE GENOMIC DNA]</scope>
    <source>
        <strain evidence="2 3">KCTC 23863</strain>
    </source>
</reference>
<keyword evidence="3" id="KW-1185">Reference proteome</keyword>
<keyword evidence="1" id="KW-1133">Transmembrane helix</keyword>
<feature type="transmembrane region" description="Helical" evidence="1">
    <location>
        <begin position="139"/>
        <end position="159"/>
    </location>
</feature>
<feature type="transmembrane region" description="Helical" evidence="1">
    <location>
        <begin position="43"/>
        <end position="62"/>
    </location>
</feature>
<feature type="transmembrane region" description="Helical" evidence="1">
    <location>
        <begin position="335"/>
        <end position="357"/>
    </location>
</feature>
<feature type="transmembrane region" description="Helical" evidence="1">
    <location>
        <begin position="307"/>
        <end position="329"/>
    </location>
</feature>
<sequence length="386" mass="41711">MAASIRNTTIDFWRGLVLLIIFVNHIPGNLIEHITPRNYGFSDSTEAFIFISGMSIALVYGPRLPQGDLFSVVAQCLQRAFKLYRVHLALTAGAIVLFSVGYELSEEIGLIEEHGRSAVFGDTAKGVTGIILLGHQLGYFNILPLYIALMFWAPVALVLARVHVGLALLVSGAVYILARMGIATLHSWPEPGTWFFNPFAWQFLFTGGIVTGILVLASPVPYNRLLAIAALAIVTLSFVARTAGFGLFPWLQEIAFAKLDLVKQDLGLARIIHFLALAYLLTQFRIGAVLKTTLLGPDLVRLGQHSLTIFAVGSLLSALGQVVMTLAAVKSSASPQIIGMVFTLLGIIGLLALARYLEWNKNNLSARQQGQAKGLGLSSSSGRLSP</sequence>
<evidence type="ECO:0008006" key="4">
    <source>
        <dbReference type="Google" id="ProtNLM"/>
    </source>
</evidence>
<reference evidence="2 3" key="1">
    <citation type="submission" date="2019-12" db="EMBL/GenBank/DDBJ databases">
        <authorList>
            <person name="Yuan C.-G."/>
        </authorList>
    </citation>
    <scope>NUCLEOTIDE SEQUENCE [LARGE SCALE GENOMIC DNA]</scope>
    <source>
        <strain evidence="2 3">KCTC 23863</strain>
    </source>
</reference>
<dbReference type="PIRSF" id="PIRSF028704">
    <property type="entry name" value="UPC028704"/>
    <property type="match status" value="1"/>
</dbReference>
<evidence type="ECO:0000256" key="1">
    <source>
        <dbReference type="SAM" id="Phobius"/>
    </source>
</evidence>
<gene>
    <name evidence="2" type="ORF">GR328_11390</name>
</gene>
<feature type="transmembrane region" description="Helical" evidence="1">
    <location>
        <begin position="225"/>
        <end position="251"/>
    </location>
</feature>
<comment type="caution">
    <text evidence="2">The sequence shown here is derived from an EMBL/GenBank/DDBJ whole genome shotgun (WGS) entry which is preliminary data.</text>
</comment>
<keyword evidence="1" id="KW-0812">Transmembrane</keyword>
<evidence type="ECO:0000313" key="3">
    <source>
        <dbReference type="Proteomes" id="UP000436483"/>
    </source>
</evidence>
<dbReference type="Pfam" id="PF10129">
    <property type="entry name" value="OpgC_C"/>
    <property type="match status" value="1"/>
</dbReference>
<dbReference type="OrthoDB" id="9775975at2"/>
<accession>A0A7X3MRT6</accession>
<feature type="transmembrane region" description="Helical" evidence="1">
    <location>
        <begin position="199"/>
        <end position="218"/>
    </location>
</feature>
<dbReference type="AlphaFoldDB" id="A0A7X3MRT6"/>